<evidence type="ECO:0000256" key="1">
    <source>
        <dbReference type="SAM" id="SignalP"/>
    </source>
</evidence>
<evidence type="ECO:0000313" key="3">
    <source>
        <dbReference type="EMBL" id="UUC46625.1"/>
    </source>
</evidence>
<feature type="domain" description="SH3b" evidence="2">
    <location>
        <begin position="42"/>
        <end position="118"/>
    </location>
</feature>
<feature type="chain" id="PRO_5045189354" evidence="1">
    <location>
        <begin position="19"/>
        <end position="302"/>
    </location>
</feature>
<keyword evidence="1" id="KW-0732">Signal</keyword>
<dbReference type="PROSITE" id="PS51257">
    <property type="entry name" value="PROKAR_LIPOPROTEIN"/>
    <property type="match status" value="1"/>
</dbReference>
<evidence type="ECO:0000259" key="2">
    <source>
        <dbReference type="PROSITE" id="PS51781"/>
    </source>
</evidence>
<evidence type="ECO:0000313" key="4">
    <source>
        <dbReference type="Proteomes" id="UP001059844"/>
    </source>
</evidence>
<protein>
    <submittedName>
        <fullName evidence="3">SH3 domain-containing protein</fullName>
    </submittedName>
</protein>
<dbReference type="EMBL" id="CP101751">
    <property type="protein sequence ID" value="UUC46625.1"/>
    <property type="molecule type" value="Genomic_DNA"/>
</dbReference>
<name>A0ABY5IWF9_9FLAO</name>
<dbReference type="Gene3D" id="2.30.30.40">
    <property type="entry name" value="SH3 Domains"/>
    <property type="match status" value="1"/>
</dbReference>
<gene>
    <name evidence="3" type="ORF">NOX80_05350</name>
</gene>
<organism evidence="3 4">
    <name type="scientific">Flavobacterium cerinum</name>
    <dbReference type="NCBI Taxonomy" id="2502784"/>
    <lineage>
        <taxon>Bacteria</taxon>
        <taxon>Pseudomonadati</taxon>
        <taxon>Bacteroidota</taxon>
        <taxon>Flavobacteriia</taxon>
        <taxon>Flavobacteriales</taxon>
        <taxon>Flavobacteriaceae</taxon>
        <taxon>Flavobacterium</taxon>
    </lineage>
</organism>
<dbReference type="Proteomes" id="UP001059844">
    <property type="component" value="Chromosome"/>
</dbReference>
<accession>A0ABY5IWF9</accession>
<dbReference type="RefSeq" id="WP_256552286.1">
    <property type="nucleotide sequence ID" value="NZ_CP101751.1"/>
</dbReference>
<sequence>MKQLFFIFLFLISGCVFAQDNHSVYWIYGKNIGFSEEDNTIEKEGIVGVKNCYVRDLPSTSGKLVDSLQLGNKVMVKKRTGAVQKIKGINMDWVEIQYRSGNETKKGYLWLGFLALDFKESEGLTFMTVLERINTRKEEDYEKQEFVLAAKVLDKSNVLLDSKEIRKNITESYYYRQELMGNFGLQNIQKLYRISFSGEACGIPTYFFYFGWTGTKLLLMPEKMAVSDAGVYYYSENFIFPNEPGGKQGFIYKVIEEAEEQESTNDNESVMLEKSWKETYSWDGEQAKLIKKSLLRQELVKQ</sequence>
<proteinExistence type="predicted"/>
<feature type="signal peptide" evidence="1">
    <location>
        <begin position="1"/>
        <end position="18"/>
    </location>
</feature>
<reference evidence="3" key="1">
    <citation type="submission" date="2022-07" db="EMBL/GenBank/DDBJ databases">
        <title>Isolation, identification, and degradation of a PFOSA degrading strain from sewage treatment plant.</title>
        <authorList>
            <person name="Zhang L."/>
            <person name="Huo Y."/>
        </authorList>
    </citation>
    <scope>NUCLEOTIDE SEQUENCE</scope>
    <source>
        <strain evidence="3">C1</strain>
    </source>
</reference>
<dbReference type="InterPro" id="IPR003646">
    <property type="entry name" value="SH3-like_bac-type"/>
</dbReference>
<dbReference type="PROSITE" id="PS51781">
    <property type="entry name" value="SH3B"/>
    <property type="match status" value="1"/>
</dbReference>
<keyword evidence="4" id="KW-1185">Reference proteome</keyword>